<dbReference type="Proteomes" id="UP000067683">
    <property type="component" value="Chromosome"/>
</dbReference>
<dbReference type="KEGG" id="prt:AUC31_10660"/>
<evidence type="ECO:0000256" key="3">
    <source>
        <dbReference type="ARBA" id="ARBA00022989"/>
    </source>
</evidence>
<keyword evidence="3 5" id="KW-1133">Transmembrane helix</keyword>
<dbReference type="GO" id="GO:0016020">
    <property type="term" value="C:membrane"/>
    <property type="evidence" value="ECO:0007669"/>
    <property type="project" value="UniProtKB-SubCell"/>
</dbReference>
<evidence type="ECO:0000259" key="6">
    <source>
        <dbReference type="Pfam" id="PF04893"/>
    </source>
</evidence>
<dbReference type="EMBL" id="CP013659">
    <property type="protein sequence ID" value="ALS75628.1"/>
    <property type="molecule type" value="Genomic_DNA"/>
</dbReference>
<evidence type="ECO:0000313" key="7">
    <source>
        <dbReference type="EMBL" id="ALS75628.1"/>
    </source>
</evidence>
<feature type="transmembrane region" description="Helical" evidence="5">
    <location>
        <begin position="68"/>
        <end position="98"/>
    </location>
</feature>
<dbReference type="InterPro" id="IPR006977">
    <property type="entry name" value="Yip1_dom"/>
</dbReference>
<evidence type="ECO:0000313" key="8">
    <source>
        <dbReference type="Proteomes" id="UP000067683"/>
    </source>
</evidence>
<comment type="subcellular location">
    <subcellularLocation>
        <location evidence="1">Membrane</location>
        <topology evidence="1">Multi-pass membrane protein</topology>
    </subcellularLocation>
</comment>
<accession>A0A0U2Z8V7</accession>
<gene>
    <name evidence="7" type="ORF">AUC31_10660</name>
</gene>
<evidence type="ECO:0000256" key="4">
    <source>
        <dbReference type="ARBA" id="ARBA00023136"/>
    </source>
</evidence>
<dbReference type="OrthoDB" id="2987623at2"/>
<keyword evidence="4 5" id="KW-0472">Membrane</keyword>
<feature type="transmembrane region" description="Helical" evidence="5">
    <location>
        <begin position="150"/>
        <end position="171"/>
    </location>
</feature>
<feature type="transmembrane region" description="Helical" evidence="5">
    <location>
        <begin position="110"/>
        <end position="130"/>
    </location>
</feature>
<sequence length="213" mass="23871">MVREERIRNERGVNPFTDIWLRTRETVRFVIERKSFKFIILLIVLTGFASGLIGMMNERSSDMAPWAAILQALVTGPIGSAFGYFLGAAILVLVGRLFKGTATYQEMFKALVTAQIPQIWLLPLLIIWVLASPETFLADRTNVEGDPIVVIMSIVMAVVSIWTFVIVCKAVGEAHRVSSWKGFFIVVLPGIIITIIVLIIVFVLFASFFREFS</sequence>
<feature type="transmembrane region" description="Helical" evidence="5">
    <location>
        <begin position="183"/>
        <end position="209"/>
    </location>
</feature>
<evidence type="ECO:0000256" key="2">
    <source>
        <dbReference type="ARBA" id="ARBA00022692"/>
    </source>
</evidence>
<feature type="transmembrane region" description="Helical" evidence="5">
    <location>
        <begin position="38"/>
        <end position="56"/>
    </location>
</feature>
<evidence type="ECO:0000256" key="5">
    <source>
        <dbReference type="SAM" id="Phobius"/>
    </source>
</evidence>
<dbReference type="STRING" id="200991.AUC31_10660"/>
<feature type="domain" description="Yip1" evidence="6">
    <location>
        <begin position="28"/>
        <end position="199"/>
    </location>
</feature>
<dbReference type="Pfam" id="PF04893">
    <property type="entry name" value="Yip1"/>
    <property type="match status" value="1"/>
</dbReference>
<protein>
    <recommendedName>
        <fullName evidence="6">Yip1 domain-containing protein</fullName>
    </recommendedName>
</protein>
<evidence type="ECO:0000256" key="1">
    <source>
        <dbReference type="ARBA" id="ARBA00004141"/>
    </source>
</evidence>
<proteinExistence type="predicted"/>
<dbReference type="RefSeq" id="WP_058382331.1">
    <property type="nucleotide sequence ID" value="NZ_CP013659.2"/>
</dbReference>
<keyword evidence="8" id="KW-1185">Reference proteome</keyword>
<dbReference type="AlphaFoldDB" id="A0A0U2Z8V7"/>
<name>A0A0U2Z8V7_9BACL</name>
<keyword evidence="2 5" id="KW-0812">Transmembrane</keyword>
<organism evidence="7 8">
    <name type="scientific">Planococcus rifietoensis</name>
    <dbReference type="NCBI Taxonomy" id="200991"/>
    <lineage>
        <taxon>Bacteria</taxon>
        <taxon>Bacillati</taxon>
        <taxon>Bacillota</taxon>
        <taxon>Bacilli</taxon>
        <taxon>Bacillales</taxon>
        <taxon>Caryophanaceae</taxon>
        <taxon>Planococcus</taxon>
    </lineage>
</organism>
<reference evidence="7" key="1">
    <citation type="submission" date="2016-01" db="EMBL/GenBank/DDBJ databases">
        <title>Complete genome of Planococcus rifietoensis type strain M8.</title>
        <authorList>
            <person name="See-Too W.S."/>
        </authorList>
    </citation>
    <scope>NUCLEOTIDE SEQUENCE [LARGE SCALE GENOMIC DNA]</scope>
    <source>
        <strain evidence="7">M8</strain>
    </source>
</reference>